<organism evidence="4 5">
    <name type="scientific">Lottia gigantea</name>
    <name type="common">Giant owl limpet</name>
    <dbReference type="NCBI Taxonomy" id="225164"/>
    <lineage>
        <taxon>Eukaryota</taxon>
        <taxon>Metazoa</taxon>
        <taxon>Spiralia</taxon>
        <taxon>Lophotrochozoa</taxon>
        <taxon>Mollusca</taxon>
        <taxon>Gastropoda</taxon>
        <taxon>Patellogastropoda</taxon>
        <taxon>Lottioidea</taxon>
        <taxon>Lottiidae</taxon>
        <taxon>Lottia</taxon>
    </lineage>
</organism>
<accession>V4A9H7</accession>
<keyword evidence="5" id="KW-1185">Reference proteome</keyword>
<dbReference type="InterPro" id="IPR009030">
    <property type="entry name" value="Growth_fac_rcpt_cys_sf"/>
</dbReference>
<protein>
    <recommendedName>
        <fullName evidence="3">EGF-like domain-containing protein</fullName>
    </recommendedName>
</protein>
<dbReference type="GO" id="GO:0005615">
    <property type="term" value="C:extracellular space"/>
    <property type="evidence" value="ECO:0007669"/>
    <property type="project" value="TreeGrafter"/>
</dbReference>
<dbReference type="KEGG" id="lgi:LOTGIDRAFT_119662"/>
<dbReference type="Pfam" id="PF07699">
    <property type="entry name" value="Ephrin_rec_like"/>
    <property type="match status" value="4"/>
</dbReference>
<dbReference type="SUPFAM" id="SSF57184">
    <property type="entry name" value="Growth factor receptor domain"/>
    <property type="match status" value="1"/>
</dbReference>
<dbReference type="InterPro" id="IPR011641">
    <property type="entry name" value="Tyr-kin_ephrin_A/B_rcpt-like"/>
</dbReference>
<evidence type="ECO:0000256" key="1">
    <source>
        <dbReference type="ARBA" id="ARBA00023157"/>
    </source>
</evidence>
<dbReference type="SMART" id="SM00181">
    <property type="entry name" value="EGF"/>
    <property type="match status" value="3"/>
</dbReference>
<sequence>MFFCELKDNDFKIVVYCFVIVNCPEGYYLDNNECLPCDIGQYTDEEKQTTCKQCPVDMTTGSLASTNISQCYSLCDVGHYYESISSNCIKCNIGEYQDQSGQTQCKSCPIGETTKDIGSTSITDYLCKLGEELSVTGECVKCPKGSYRDDLDQEYCQACPYGWSTSDVGSTSISQCTVAHCQRGEYLNEDNTCELCEKGTYQPNRGQTSCIACGRGLTTSDKGSTSHDDCRPGPIDECRLDLDDCDDDAECLDEEDGFSCVCNFGFTGNLNGSVCIDNCDNRCDIHGQCHYYNNGNSFCSCQDGYQGDRCDQIEGKLTLYKEYFFVKNFIHFSFIIYCLFCKSFPK</sequence>
<dbReference type="Gene3D" id="2.10.25.10">
    <property type="entry name" value="Laminin"/>
    <property type="match status" value="1"/>
</dbReference>
<dbReference type="CTD" id="20231762"/>
<dbReference type="InterPro" id="IPR000742">
    <property type="entry name" value="EGF"/>
</dbReference>
<dbReference type="PANTHER" id="PTHR24046:SF5">
    <property type="entry name" value="EGF-LIKE DOMAIN-CONTAINING PROTEIN"/>
    <property type="match status" value="1"/>
</dbReference>
<evidence type="ECO:0000256" key="2">
    <source>
        <dbReference type="PROSITE-ProRule" id="PRU00076"/>
    </source>
</evidence>
<dbReference type="AlphaFoldDB" id="V4A9H7"/>
<dbReference type="PROSITE" id="PS00022">
    <property type="entry name" value="EGF_1"/>
    <property type="match status" value="1"/>
</dbReference>
<dbReference type="HOGENOM" id="CLU_077503_0_0_1"/>
<evidence type="ECO:0000259" key="3">
    <source>
        <dbReference type="PROSITE" id="PS50026"/>
    </source>
</evidence>
<feature type="disulfide bond" evidence="2">
    <location>
        <begin position="279"/>
        <end position="289"/>
    </location>
</feature>
<dbReference type="SMART" id="SM01411">
    <property type="entry name" value="Ephrin_rec_like"/>
    <property type="match status" value="4"/>
</dbReference>
<dbReference type="GO" id="GO:0009986">
    <property type="term" value="C:cell surface"/>
    <property type="evidence" value="ECO:0007669"/>
    <property type="project" value="TreeGrafter"/>
</dbReference>
<dbReference type="OMA" id="CQAGKCS"/>
<comment type="caution">
    <text evidence="2">Lacks conserved residue(s) required for the propagation of feature annotation.</text>
</comment>
<feature type="domain" description="EGF-like" evidence="3">
    <location>
        <begin position="276"/>
        <end position="311"/>
    </location>
</feature>
<dbReference type="RefSeq" id="XP_009056080.1">
    <property type="nucleotide sequence ID" value="XM_009057832.1"/>
</dbReference>
<dbReference type="GeneID" id="20231762"/>
<feature type="domain" description="EGF-like" evidence="3">
    <location>
        <begin position="234"/>
        <end position="272"/>
    </location>
</feature>
<dbReference type="InterPro" id="IPR001881">
    <property type="entry name" value="EGF-like_Ca-bd_dom"/>
</dbReference>
<dbReference type="SUPFAM" id="SSF57196">
    <property type="entry name" value="EGF/Laminin"/>
    <property type="match status" value="1"/>
</dbReference>
<dbReference type="GO" id="GO:0005509">
    <property type="term" value="F:calcium ion binding"/>
    <property type="evidence" value="ECO:0007669"/>
    <property type="project" value="InterPro"/>
</dbReference>
<dbReference type="PROSITE" id="PS01186">
    <property type="entry name" value="EGF_2"/>
    <property type="match status" value="1"/>
</dbReference>
<evidence type="ECO:0000313" key="5">
    <source>
        <dbReference type="Proteomes" id="UP000030746"/>
    </source>
</evidence>
<dbReference type="Gene3D" id="2.10.50.10">
    <property type="entry name" value="Tumor Necrosis Factor Receptor, subunit A, domain 2"/>
    <property type="match status" value="4"/>
</dbReference>
<keyword evidence="2" id="KW-0245">EGF-like domain</keyword>
<reference evidence="4 5" key="1">
    <citation type="journal article" date="2013" name="Nature">
        <title>Insights into bilaterian evolution from three spiralian genomes.</title>
        <authorList>
            <person name="Simakov O."/>
            <person name="Marletaz F."/>
            <person name="Cho S.J."/>
            <person name="Edsinger-Gonzales E."/>
            <person name="Havlak P."/>
            <person name="Hellsten U."/>
            <person name="Kuo D.H."/>
            <person name="Larsson T."/>
            <person name="Lv J."/>
            <person name="Arendt D."/>
            <person name="Savage R."/>
            <person name="Osoegawa K."/>
            <person name="de Jong P."/>
            <person name="Grimwood J."/>
            <person name="Chapman J.A."/>
            <person name="Shapiro H."/>
            <person name="Aerts A."/>
            <person name="Otillar R.P."/>
            <person name="Terry A.Y."/>
            <person name="Boore J.L."/>
            <person name="Grigoriev I.V."/>
            <person name="Lindberg D.R."/>
            <person name="Seaver E.C."/>
            <person name="Weisblat D.A."/>
            <person name="Putnam N.H."/>
            <person name="Rokhsar D.S."/>
        </authorList>
    </citation>
    <scope>NUCLEOTIDE SEQUENCE [LARGE SCALE GENOMIC DNA]</scope>
</reference>
<feature type="disulfide bond" evidence="2">
    <location>
        <begin position="301"/>
        <end position="310"/>
    </location>
</feature>
<keyword evidence="1 2" id="KW-1015">Disulfide bond</keyword>
<dbReference type="OrthoDB" id="6162209at2759"/>
<dbReference type="PROSITE" id="PS50026">
    <property type="entry name" value="EGF_3"/>
    <property type="match status" value="2"/>
</dbReference>
<dbReference type="GO" id="GO:0007165">
    <property type="term" value="P:signal transduction"/>
    <property type="evidence" value="ECO:0007669"/>
    <property type="project" value="TreeGrafter"/>
</dbReference>
<dbReference type="Proteomes" id="UP000030746">
    <property type="component" value="Unassembled WGS sequence"/>
</dbReference>
<dbReference type="PANTHER" id="PTHR24046">
    <property type="entry name" value="SIGNAL PEPTIDE, CUB AND EGF-LIKE DOMAIN-CONTAINING"/>
    <property type="match status" value="1"/>
</dbReference>
<evidence type="ECO:0000313" key="4">
    <source>
        <dbReference type="EMBL" id="ESO93387.1"/>
    </source>
</evidence>
<proteinExistence type="predicted"/>
<gene>
    <name evidence="4" type="ORF">LOTGIDRAFT_119662</name>
</gene>
<dbReference type="InterPro" id="IPR052071">
    <property type="entry name" value="SCUB_EGF-like_domain"/>
</dbReference>
<dbReference type="EMBL" id="KB201931">
    <property type="protein sequence ID" value="ESO93387.1"/>
    <property type="molecule type" value="Genomic_DNA"/>
</dbReference>
<dbReference type="STRING" id="225164.V4A9H7"/>
<dbReference type="SMART" id="SM00179">
    <property type="entry name" value="EGF_CA"/>
    <property type="match status" value="1"/>
</dbReference>
<name>V4A9H7_LOTGI</name>